<evidence type="ECO:0000256" key="2">
    <source>
        <dbReference type="ARBA" id="ARBA00004141"/>
    </source>
</evidence>
<evidence type="ECO:0000256" key="12">
    <source>
        <dbReference type="SAM" id="MobiDB-lite"/>
    </source>
</evidence>
<evidence type="ECO:0000256" key="4">
    <source>
        <dbReference type="ARBA" id="ARBA00022692"/>
    </source>
</evidence>
<dbReference type="GO" id="GO:0009190">
    <property type="term" value="P:cyclic nucleotide biosynthetic process"/>
    <property type="evidence" value="ECO:0007669"/>
    <property type="project" value="InterPro"/>
</dbReference>
<comment type="subcellular location">
    <subcellularLocation>
        <location evidence="2">Membrane</location>
        <topology evidence="2">Multi-pass membrane protein</topology>
    </subcellularLocation>
</comment>
<keyword evidence="8" id="KW-0460">Magnesium</keyword>
<evidence type="ECO:0000256" key="1">
    <source>
        <dbReference type="ARBA" id="ARBA00001593"/>
    </source>
</evidence>
<keyword evidence="6" id="KW-0547">Nucleotide-binding</keyword>
<dbReference type="Gene3D" id="3.30.70.1230">
    <property type="entry name" value="Nucleotide cyclase"/>
    <property type="match status" value="1"/>
</dbReference>
<dbReference type="EMBL" id="CAJHNH020008146">
    <property type="protein sequence ID" value="CAG5135299.1"/>
    <property type="molecule type" value="Genomic_DNA"/>
</dbReference>
<evidence type="ECO:0000256" key="11">
    <source>
        <dbReference type="ARBA" id="ARBA00023239"/>
    </source>
</evidence>
<protein>
    <recommendedName>
        <fullName evidence="3">adenylate cyclase</fullName>
        <ecNumber evidence="3">4.6.1.1</ecNumber>
    </recommendedName>
</protein>
<name>A0A8S4A0Q4_9EUPU</name>
<sequence length="432" mass="49186">MTAKSNNSNGENVKKEARVNFNIGSQTQADHIEVNIHDPNKTHKRKKHGYHFLPKPFERSNGSLFNPRFDSEILENFLIECYFPQAMRLFRCIVYYVAIASACWALFFGLIQINYPTDHWRYFVGGSVILFIIMNGLLLFTYTSMFKQYSKIVSFLLALILVIVVQLPFVFHNPDISPVGTFCGVVEILILLYSFLPLNLYFSVGLGAFLSVSSEVFTALRFPQMCEVDYIVCKLLLHLIIHLIGIFIYIMSNTRVRSNFSKIGQSVLAQEDLMVEKEIKEKMIHSLMPPVVANSVMATHPSKDDGDDDDDDDPEKKKRRKSRHVKGEMIFRKFQMDEMKNVSILYADIVGFTKMSSNKTAERLVGLLNDLFGRFDKLCNASGCEKISTLGDCYYCVSGCPNPCPDHAKCCVEMGLSMLIAIQAFDEDHNEE</sequence>
<comment type="catalytic activity">
    <reaction evidence="1">
        <text>ATP = 3',5'-cyclic AMP + diphosphate</text>
        <dbReference type="Rhea" id="RHEA:15389"/>
        <dbReference type="ChEBI" id="CHEBI:30616"/>
        <dbReference type="ChEBI" id="CHEBI:33019"/>
        <dbReference type="ChEBI" id="CHEBI:58165"/>
        <dbReference type="EC" id="4.6.1.1"/>
    </reaction>
</comment>
<proteinExistence type="predicted"/>
<dbReference type="SUPFAM" id="SSF55073">
    <property type="entry name" value="Nucleotide cyclase"/>
    <property type="match status" value="1"/>
</dbReference>
<dbReference type="SMART" id="SM00044">
    <property type="entry name" value="CYCc"/>
    <property type="match status" value="1"/>
</dbReference>
<feature type="transmembrane region" description="Helical" evidence="13">
    <location>
        <begin position="152"/>
        <end position="170"/>
    </location>
</feature>
<gene>
    <name evidence="15" type="ORF">CUNI_LOCUS20857</name>
</gene>
<dbReference type="PROSITE" id="PS50125">
    <property type="entry name" value="GUANYLATE_CYCLASE_2"/>
    <property type="match status" value="1"/>
</dbReference>
<feature type="non-terminal residue" evidence="15">
    <location>
        <position position="432"/>
    </location>
</feature>
<dbReference type="GO" id="GO:0035556">
    <property type="term" value="P:intracellular signal transduction"/>
    <property type="evidence" value="ECO:0007669"/>
    <property type="project" value="InterPro"/>
</dbReference>
<keyword evidence="5" id="KW-0479">Metal-binding</keyword>
<dbReference type="Pfam" id="PF00211">
    <property type="entry name" value="Guanylate_cyc"/>
    <property type="match status" value="1"/>
</dbReference>
<dbReference type="GO" id="GO:0007189">
    <property type="term" value="P:adenylate cyclase-activating G protein-coupled receptor signaling pathway"/>
    <property type="evidence" value="ECO:0007669"/>
    <property type="project" value="TreeGrafter"/>
</dbReference>
<evidence type="ECO:0000256" key="8">
    <source>
        <dbReference type="ARBA" id="ARBA00022842"/>
    </source>
</evidence>
<dbReference type="GO" id="GO:0005886">
    <property type="term" value="C:plasma membrane"/>
    <property type="evidence" value="ECO:0007669"/>
    <property type="project" value="TreeGrafter"/>
</dbReference>
<dbReference type="InterPro" id="IPR029787">
    <property type="entry name" value="Nucleotide_cyclase"/>
</dbReference>
<dbReference type="GO" id="GO:0004016">
    <property type="term" value="F:adenylate cyclase activity"/>
    <property type="evidence" value="ECO:0007669"/>
    <property type="project" value="UniProtKB-EC"/>
</dbReference>
<dbReference type="Proteomes" id="UP000678393">
    <property type="component" value="Unassembled WGS sequence"/>
</dbReference>
<feature type="transmembrane region" description="Helical" evidence="13">
    <location>
        <begin position="93"/>
        <end position="113"/>
    </location>
</feature>
<evidence type="ECO:0000256" key="5">
    <source>
        <dbReference type="ARBA" id="ARBA00022723"/>
    </source>
</evidence>
<evidence type="ECO:0000256" key="6">
    <source>
        <dbReference type="ARBA" id="ARBA00022741"/>
    </source>
</evidence>
<accession>A0A8S4A0Q4</accession>
<evidence type="ECO:0000313" key="15">
    <source>
        <dbReference type="EMBL" id="CAG5135299.1"/>
    </source>
</evidence>
<evidence type="ECO:0000259" key="14">
    <source>
        <dbReference type="PROSITE" id="PS50125"/>
    </source>
</evidence>
<evidence type="ECO:0000256" key="9">
    <source>
        <dbReference type="ARBA" id="ARBA00022989"/>
    </source>
</evidence>
<dbReference type="PANTHER" id="PTHR45627:SF8">
    <property type="entry name" value="ADENYLATE CYCLASE TYPE 9"/>
    <property type="match status" value="1"/>
</dbReference>
<dbReference type="InterPro" id="IPR001054">
    <property type="entry name" value="A/G_cyclase"/>
</dbReference>
<keyword evidence="7" id="KW-0067">ATP-binding</keyword>
<dbReference type="GO" id="GO:0046872">
    <property type="term" value="F:metal ion binding"/>
    <property type="evidence" value="ECO:0007669"/>
    <property type="project" value="UniProtKB-KW"/>
</dbReference>
<keyword evidence="11" id="KW-0456">Lyase</keyword>
<feature type="region of interest" description="Disordered" evidence="12">
    <location>
        <begin position="298"/>
        <end position="323"/>
    </location>
</feature>
<keyword evidence="4 13" id="KW-0812">Transmembrane</keyword>
<dbReference type="PANTHER" id="PTHR45627">
    <property type="entry name" value="ADENYLATE CYCLASE TYPE 1"/>
    <property type="match status" value="1"/>
</dbReference>
<evidence type="ECO:0000256" key="7">
    <source>
        <dbReference type="ARBA" id="ARBA00022840"/>
    </source>
</evidence>
<evidence type="ECO:0000256" key="13">
    <source>
        <dbReference type="SAM" id="Phobius"/>
    </source>
</evidence>
<evidence type="ECO:0000256" key="3">
    <source>
        <dbReference type="ARBA" id="ARBA00012201"/>
    </source>
</evidence>
<dbReference type="EC" id="4.6.1.1" evidence="3"/>
<evidence type="ECO:0000313" key="16">
    <source>
        <dbReference type="Proteomes" id="UP000678393"/>
    </source>
</evidence>
<organism evidence="15 16">
    <name type="scientific">Candidula unifasciata</name>
    <dbReference type="NCBI Taxonomy" id="100452"/>
    <lineage>
        <taxon>Eukaryota</taxon>
        <taxon>Metazoa</taxon>
        <taxon>Spiralia</taxon>
        <taxon>Lophotrochozoa</taxon>
        <taxon>Mollusca</taxon>
        <taxon>Gastropoda</taxon>
        <taxon>Heterobranchia</taxon>
        <taxon>Euthyneura</taxon>
        <taxon>Panpulmonata</taxon>
        <taxon>Eupulmonata</taxon>
        <taxon>Stylommatophora</taxon>
        <taxon>Helicina</taxon>
        <taxon>Helicoidea</taxon>
        <taxon>Geomitridae</taxon>
        <taxon>Candidula</taxon>
    </lineage>
</organism>
<feature type="transmembrane region" description="Helical" evidence="13">
    <location>
        <begin position="119"/>
        <end position="140"/>
    </location>
</feature>
<evidence type="ECO:0000256" key="10">
    <source>
        <dbReference type="ARBA" id="ARBA00023136"/>
    </source>
</evidence>
<dbReference type="AlphaFoldDB" id="A0A8S4A0Q4"/>
<comment type="caution">
    <text evidence="15">The sequence shown here is derived from an EMBL/GenBank/DDBJ whole genome shotgun (WGS) entry which is preliminary data.</text>
</comment>
<dbReference type="OrthoDB" id="10035433at2759"/>
<reference evidence="15" key="1">
    <citation type="submission" date="2021-04" db="EMBL/GenBank/DDBJ databases">
        <authorList>
            <consortium name="Molecular Ecology Group"/>
        </authorList>
    </citation>
    <scope>NUCLEOTIDE SEQUENCE</scope>
</reference>
<keyword evidence="16" id="KW-1185">Reference proteome</keyword>
<dbReference type="CDD" id="cd07302">
    <property type="entry name" value="CHD"/>
    <property type="match status" value="1"/>
</dbReference>
<feature type="transmembrane region" description="Helical" evidence="13">
    <location>
        <begin position="228"/>
        <end position="250"/>
    </location>
</feature>
<feature type="domain" description="Guanylate cyclase" evidence="14">
    <location>
        <begin position="343"/>
        <end position="432"/>
    </location>
</feature>
<keyword evidence="9 13" id="KW-1133">Transmembrane helix</keyword>
<keyword evidence="10 13" id="KW-0472">Membrane</keyword>
<dbReference type="GO" id="GO:0005524">
    <property type="term" value="F:ATP binding"/>
    <property type="evidence" value="ECO:0007669"/>
    <property type="project" value="UniProtKB-KW"/>
</dbReference>